<sequence>MREGCCYRLATGCYWVEEGRSCVAATVAGDSKSCSKRMPSTWLGSGHSRIAMQEDGGARCALPRIVSADNHPLLRRRGGRGGWETESLGCGIGKAVQAINIDPARQNRCGACVLLCELMAPSSGPDRRCRRWVRRVSLGLMGRRERAHDRRP</sequence>
<protein>
    <submittedName>
        <fullName evidence="1">Uncharacterized protein</fullName>
    </submittedName>
</protein>
<gene>
    <name evidence="1" type="ORF">B296_00026032</name>
</gene>
<proteinExistence type="predicted"/>
<comment type="caution">
    <text evidence="1">The sequence shown here is derived from an EMBL/GenBank/DDBJ whole genome shotgun (WGS) entry which is preliminary data.</text>
</comment>
<dbReference type="Proteomes" id="UP000287651">
    <property type="component" value="Unassembled WGS sequence"/>
</dbReference>
<evidence type="ECO:0000313" key="2">
    <source>
        <dbReference type="Proteomes" id="UP000287651"/>
    </source>
</evidence>
<reference evidence="1 2" key="1">
    <citation type="journal article" date="2014" name="Agronomy (Basel)">
        <title>A Draft Genome Sequence for Ensete ventricosum, the Drought-Tolerant Tree Against Hunger.</title>
        <authorList>
            <person name="Harrison J."/>
            <person name="Moore K.A."/>
            <person name="Paszkiewicz K."/>
            <person name="Jones T."/>
            <person name="Grant M."/>
            <person name="Ambacheew D."/>
            <person name="Muzemil S."/>
            <person name="Studholme D.J."/>
        </authorList>
    </citation>
    <scope>NUCLEOTIDE SEQUENCE [LARGE SCALE GENOMIC DNA]</scope>
</reference>
<evidence type="ECO:0000313" key="1">
    <source>
        <dbReference type="EMBL" id="RRT38586.1"/>
    </source>
</evidence>
<dbReference type="AlphaFoldDB" id="A0A426XGJ9"/>
<name>A0A426XGJ9_ENSVE</name>
<dbReference type="EMBL" id="AMZH03021058">
    <property type="protein sequence ID" value="RRT38586.1"/>
    <property type="molecule type" value="Genomic_DNA"/>
</dbReference>
<organism evidence="1 2">
    <name type="scientific">Ensete ventricosum</name>
    <name type="common">Abyssinian banana</name>
    <name type="synonym">Musa ensete</name>
    <dbReference type="NCBI Taxonomy" id="4639"/>
    <lineage>
        <taxon>Eukaryota</taxon>
        <taxon>Viridiplantae</taxon>
        <taxon>Streptophyta</taxon>
        <taxon>Embryophyta</taxon>
        <taxon>Tracheophyta</taxon>
        <taxon>Spermatophyta</taxon>
        <taxon>Magnoliopsida</taxon>
        <taxon>Liliopsida</taxon>
        <taxon>Zingiberales</taxon>
        <taxon>Musaceae</taxon>
        <taxon>Ensete</taxon>
    </lineage>
</organism>
<accession>A0A426XGJ9</accession>